<dbReference type="Pfam" id="PF00098">
    <property type="entry name" value="zf-CCHC"/>
    <property type="match status" value="1"/>
</dbReference>
<evidence type="ECO:0000256" key="1">
    <source>
        <dbReference type="PROSITE-ProRule" id="PRU00047"/>
    </source>
</evidence>
<feature type="compositionally biased region" description="Polar residues" evidence="2">
    <location>
        <begin position="128"/>
        <end position="141"/>
    </location>
</feature>
<dbReference type="AlphaFoldDB" id="A0A2N9HAA5"/>
<dbReference type="InterPro" id="IPR001878">
    <property type="entry name" value="Znf_CCHC"/>
</dbReference>
<keyword evidence="1" id="KW-0862">Zinc</keyword>
<protein>
    <recommendedName>
        <fullName evidence="3">CCHC-type domain-containing protein</fullName>
    </recommendedName>
</protein>
<feature type="compositionally biased region" description="Basic and acidic residues" evidence="2">
    <location>
        <begin position="143"/>
        <end position="158"/>
    </location>
</feature>
<dbReference type="PANTHER" id="PTHR35046:SF9">
    <property type="entry name" value="RNA-DIRECTED DNA POLYMERASE"/>
    <property type="match status" value="1"/>
</dbReference>
<gene>
    <name evidence="4" type="ORF">FSB_LOCUS36690</name>
</gene>
<dbReference type="InterPro" id="IPR036875">
    <property type="entry name" value="Znf_CCHC_sf"/>
</dbReference>
<keyword evidence="1" id="KW-0863">Zinc-finger</keyword>
<dbReference type="GO" id="GO:0003676">
    <property type="term" value="F:nucleic acid binding"/>
    <property type="evidence" value="ECO:0007669"/>
    <property type="project" value="InterPro"/>
</dbReference>
<feature type="region of interest" description="Disordered" evidence="2">
    <location>
        <begin position="127"/>
        <end position="173"/>
    </location>
</feature>
<dbReference type="EMBL" id="OIVN01003104">
    <property type="protein sequence ID" value="SPD08808.1"/>
    <property type="molecule type" value="Genomic_DNA"/>
</dbReference>
<proteinExistence type="predicted"/>
<dbReference type="Gene3D" id="4.10.60.10">
    <property type="entry name" value="Zinc finger, CCHC-type"/>
    <property type="match status" value="1"/>
</dbReference>
<evidence type="ECO:0000313" key="4">
    <source>
        <dbReference type="EMBL" id="SPD08808.1"/>
    </source>
</evidence>
<dbReference type="Pfam" id="PF03732">
    <property type="entry name" value="Retrotrans_gag"/>
    <property type="match status" value="1"/>
</dbReference>
<dbReference type="PROSITE" id="PS50158">
    <property type="entry name" value="ZF_CCHC"/>
    <property type="match status" value="1"/>
</dbReference>
<evidence type="ECO:0000256" key="2">
    <source>
        <dbReference type="SAM" id="MobiDB-lite"/>
    </source>
</evidence>
<keyword evidence="1" id="KW-0479">Metal-binding</keyword>
<dbReference type="SUPFAM" id="SSF57756">
    <property type="entry name" value="Retrovirus zinc finger-like domains"/>
    <property type="match status" value="1"/>
</dbReference>
<accession>A0A2N9HAA5</accession>
<evidence type="ECO:0000259" key="3">
    <source>
        <dbReference type="PROSITE" id="PS50158"/>
    </source>
</evidence>
<dbReference type="PANTHER" id="PTHR35046">
    <property type="entry name" value="ZINC KNUCKLE (CCHC-TYPE) FAMILY PROTEIN"/>
    <property type="match status" value="1"/>
</dbReference>
<name>A0A2N9HAA5_FAGSY</name>
<feature type="region of interest" description="Disordered" evidence="2">
    <location>
        <begin position="23"/>
        <end position="46"/>
    </location>
</feature>
<dbReference type="InterPro" id="IPR005162">
    <property type="entry name" value="Retrotrans_gag_dom"/>
</dbReference>
<dbReference type="SMART" id="SM00343">
    <property type="entry name" value="ZnF_C2HC"/>
    <property type="match status" value="1"/>
</dbReference>
<dbReference type="GO" id="GO:0008270">
    <property type="term" value="F:zinc ion binding"/>
    <property type="evidence" value="ECO:0007669"/>
    <property type="project" value="UniProtKB-KW"/>
</dbReference>
<sequence length="227" mass="25979">MLLFLLGTRGVLKEALHVRRQARRAPVDDSDGDHKDEFEGEEDQASLNGEGRVLTQGYRSVDDYYKEMEIALIRANVEEDREATMARFLNGLNRDIANVVELQHYVELEDMVHMAIKVEWQLKRKGTRSFQNPGSSTSWKSNWRKDEGAVLKSKTEPPKRRKKVPSVNKGKTESQTLNRDIKCFRCLEIGHIASQCPNKRTMIARVDEEVETESESDADLNTLCSLI</sequence>
<reference evidence="4" key="1">
    <citation type="submission" date="2018-02" db="EMBL/GenBank/DDBJ databases">
        <authorList>
            <person name="Cohen D.B."/>
            <person name="Kent A.D."/>
        </authorList>
    </citation>
    <scope>NUCLEOTIDE SEQUENCE</scope>
</reference>
<organism evidence="4">
    <name type="scientific">Fagus sylvatica</name>
    <name type="common">Beechnut</name>
    <dbReference type="NCBI Taxonomy" id="28930"/>
    <lineage>
        <taxon>Eukaryota</taxon>
        <taxon>Viridiplantae</taxon>
        <taxon>Streptophyta</taxon>
        <taxon>Embryophyta</taxon>
        <taxon>Tracheophyta</taxon>
        <taxon>Spermatophyta</taxon>
        <taxon>Magnoliopsida</taxon>
        <taxon>eudicotyledons</taxon>
        <taxon>Gunneridae</taxon>
        <taxon>Pentapetalae</taxon>
        <taxon>rosids</taxon>
        <taxon>fabids</taxon>
        <taxon>Fagales</taxon>
        <taxon>Fagaceae</taxon>
        <taxon>Fagus</taxon>
    </lineage>
</organism>
<feature type="domain" description="CCHC-type" evidence="3">
    <location>
        <begin position="182"/>
        <end position="198"/>
    </location>
</feature>